<evidence type="ECO:0000313" key="3">
    <source>
        <dbReference type="Proteomes" id="UP000479710"/>
    </source>
</evidence>
<dbReference type="EMBL" id="SPHZ02000010">
    <property type="protein sequence ID" value="KAF0894790.1"/>
    <property type="molecule type" value="Genomic_DNA"/>
</dbReference>
<comment type="caution">
    <text evidence="2">The sequence shown here is derived from an EMBL/GenBank/DDBJ whole genome shotgun (WGS) entry which is preliminary data.</text>
</comment>
<feature type="region of interest" description="Disordered" evidence="1">
    <location>
        <begin position="59"/>
        <end position="134"/>
    </location>
</feature>
<accession>A0A6G1C3M6</accession>
<reference evidence="2 3" key="1">
    <citation type="submission" date="2019-11" db="EMBL/GenBank/DDBJ databases">
        <title>Whole genome sequence of Oryza granulata.</title>
        <authorList>
            <person name="Li W."/>
        </authorList>
    </citation>
    <scope>NUCLEOTIDE SEQUENCE [LARGE SCALE GENOMIC DNA]</scope>
    <source>
        <strain evidence="3">cv. Menghai</strain>
        <tissue evidence="2">Leaf</tissue>
    </source>
</reference>
<feature type="compositionally biased region" description="Basic residues" evidence="1">
    <location>
        <begin position="61"/>
        <end position="70"/>
    </location>
</feature>
<feature type="compositionally biased region" description="Gly residues" evidence="1">
    <location>
        <begin position="93"/>
        <end position="103"/>
    </location>
</feature>
<protein>
    <submittedName>
        <fullName evidence="2">Uncharacterized protein</fullName>
    </submittedName>
</protein>
<evidence type="ECO:0000313" key="2">
    <source>
        <dbReference type="EMBL" id="KAF0894790.1"/>
    </source>
</evidence>
<dbReference type="AlphaFoldDB" id="A0A6G1C3M6"/>
<organism evidence="2 3">
    <name type="scientific">Oryza meyeriana var. granulata</name>
    <dbReference type="NCBI Taxonomy" id="110450"/>
    <lineage>
        <taxon>Eukaryota</taxon>
        <taxon>Viridiplantae</taxon>
        <taxon>Streptophyta</taxon>
        <taxon>Embryophyta</taxon>
        <taxon>Tracheophyta</taxon>
        <taxon>Spermatophyta</taxon>
        <taxon>Magnoliopsida</taxon>
        <taxon>Liliopsida</taxon>
        <taxon>Poales</taxon>
        <taxon>Poaceae</taxon>
        <taxon>BOP clade</taxon>
        <taxon>Oryzoideae</taxon>
        <taxon>Oryzeae</taxon>
        <taxon>Oryzinae</taxon>
        <taxon>Oryza</taxon>
        <taxon>Oryza meyeriana</taxon>
    </lineage>
</organism>
<feature type="compositionally biased region" description="Basic and acidic residues" evidence="1">
    <location>
        <begin position="117"/>
        <end position="127"/>
    </location>
</feature>
<gene>
    <name evidence="2" type="ORF">E2562_003674</name>
</gene>
<keyword evidence="3" id="KW-1185">Reference proteome</keyword>
<sequence length="134" mass="14390">MLIPHIIANQTAKAKALADPLLATAMKKGGELPRCLVACTASLDDVSKVMFGLPGRLTARGTRKSSHRRILSTSVSLKGLGIPRRSQRPSPCGGSGDQSGGQRGLRQRWYGKAAQRRYSDRRLKQNHDAGSTGP</sequence>
<dbReference type="Proteomes" id="UP000479710">
    <property type="component" value="Unassembled WGS sequence"/>
</dbReference>
<proteinExistence type="predicted"/>
<name>A0A6G1C3M6_9ORYZ</name>
<evidence type="ECO:0000256" key="1">
    <source>
        <dbReference type="SAM" id="MobiDB-lite"/>
    </source>
</evidence>